<feature type="domain" description="F5/8 type C" evidence="11">
    <location>
        <begin position="25"/>
        <end position="173"/>
    </location>
</feature>
<feature type="compositionally biased region" description="Polar residues" evidence="8">
    <location>
        <begin position="1441"/>
        <end position="1464"/>
    </location>
</feature>
<comment type="caution">
    <text evidence="13">The sequence shown here is derived from an EMBL/GenBank/DDBJ whole genome shotgun (WGS) entry which is preliminary data.</text>
</comment>
<dbReference type="Pfam" id="PF22633">
    <property type="entry name" value="F5_F8_type_C_2"/>
    <property type="match status" value="1"/>
</dbReference>
<evidence type="ECO:0000256" key="1">
    <source>
        <dbReference type="ARBA" id="ARBA00006699"/>
    </source>
</evidence>
<feature type="domain" description="Gram-positive cocci surface proteins LPxTG" evidence="12">
    <location>
        <begin position="1472"/>
        <end position="1510"/>
    </location>
</feature>
<organism evidence="13 14">
    <name type="scientific">Enterococcus hirae</name>
    <dbReference type="NCBI Taxonomy" id="1354"/>
    <lineage>
        <taxon>Bacteria</taxon>
        <taxon>Bacillati</taxon>
        <taxon>Bacillota</taxon>
        <taxon>Bacilli</taxon>
        <taxon>Lactobacillales</taxon>
        <taxon>Enterococcaceae</taxon>
        <taxon>Enterococcus</taxon>
    </lineage>
</organism>
<dbReference type="SUPFAM" id="SSF49373">
    <property type="entry name" value="Invasin/intimin cell-adhesion fragments"/>
    <property type="match status" value="1"/>
</dbReference>
<feature type="active site" evidence="7">
    <location>
        <position position="492"/>
    </location>
</feature>
<dbReference type="InterPro" id="IPR008929">
    <property type="entry name" value="Chondroitin_lyas"/>
</dbReference>
<dbReference type="InterPro" id="IPR038970">
    <property type="entry name" value="Lyase_8"/>
</dbReference>
<keyword evidence="3" id="KW-0964">Secreted</keyword>
<evidence type="ECO:0000256" key="3">
    <source>
        <dbReference type="ARBA" id="ARBA00022525"/>
    </source>
</evidence>
<dbReference type="Pfam" id="PF02368">
    <property type="entry name" value="Big_2"/>
    <property type="match status" value="1"/>
</dbReference>
<evidence type="ECO:0000259" key="11">
    <source>
        <dbReference type="PROSITE" id="PS50022"/>
    </source>
</evidence>
<gene>
    <name evidence="13" type="ORF">NCTC12204_00936</name>
</gene>
<evidence type="ECO:0000256" key="6">
    <source>
        <dbReference type="ARBA" id="ARBA00023239"/>
    </source>
</evidence>
<dbReference type="Gene3D" id="2.60.220.10">
    <property type="entry name" value="Polysaccharide lyase family 8-like, C-terminal"/>
    <property type="match status" value="1"/>
</dbReference>
<dbReference type="PANTHER" id="PTHR38481">
    <property type="entry name" value="HYALURONATE LYASE"/>
    <property type="match status" value="1"/>
</dbReference>
<dbReference type="InterPro" id="IPR014718">
    <property type="entry name" value="GH-type_carb-bd"/>
</dbReference>
<dbReference type="PROSITE" id="PS50847">
    <property type="entry name" value="GRAM_POS_ANCHORING"/>
    <property type="match status" value="1"/>
</dbReference>
<dbReference type="InterPro" id="IPR003343">
    <property type="entry name" value="Big_2"/>
</dbReference>
<keyword evidence="9" id="KW-0812">Transmembrane</keyword>
<dbReference type="CDD" id="cd01083">
    <property type="entry name" value="GAG_Lyase"/>
    <property type="match status" value="1"/>
</dbReference>
<feature type="chain" id="PRO_5035295015" evidence="10">
    <location>
        <begin position="27"/>
        <end position="1510"/>
    </location>
</feature>
<comment type="similarity">
    <text evidence="1">Belongs to the polysaccharide lyase 8 family.</text>
</comment>
<dbReference type="NCBIfam" id="TIGR01167">
    <property type="entry name" value="LPXTG_anchor"/>
    <property type="match status" value="1"/>
</dbReference>
<dbReference type="RefSeq" id="WP_014834763.1">
    <property type="nucleotide sequence ID" value="NZ_CABEEP010000001.1"/>
</dbReference>
<dbReference type="Gene3D" id="1.50.10.100">
    <property type="entry name" value="Chondroitin AC/alginate lyase"/>
    <property type="match status" value="1"/>
</dbReference>
<evidence type="ECO:0000256" key="2">
    <source>
        <dbReference type="ARBA" id="ARBA00022512"/>
    </source>
</evidence>
<dbReference type="Pfam" id="PF08124">
    <property type="entry name" value="Lyase_8_N"/>
    <property type="match status" value="1"/>
</dbReference>
<dbReference type="InterPro" id="IPR019931">
    <property type="entry name" value="LPXTG_anchor"/>
</dbReference>
<accession>A0A7Z9AT93</accession>
<dbReference type="Pfam" id="PF07554">
    <property type="entry name" value="FIVAR"/>
    <property type="match status" value="6"/>
</dbReference>
<dbReference type="GO" id="GO:0030246">
    <property type="term" value="F:carbohydrate binding"/>
    <property type="evidence" value="ECO:0007669"/>
    <property type="project" value="InterPro"/>
</dbReference>
<dbReference type="Gene3D" id="1.20.1270.70">
    <property type="entry name" value="Designed single chain three-helix bundle"/>
    <property type="match status" value="5"/>
</dbReference>
<proteinExistence type="inferred from homology"/>
<dbReference type="InterPro" id="IPR011013">
    <property type="entry name" value="Gal_mutarotase_sf_dom"/>
</dbReference>
<evidence type="ECO:0000256" key="4">
    <source>
        <dbReference type="ARBA" id="ARBA00022729"/>
    </source>
</evidence>
<evidence type="ECO:0000256" key="8">
    <source>
        <dbReference type="SAM" id="MobiDB-lite"/>
    </source>
</evidence>
<protein>
    <submittedName>
        <fullName evidence="13">Polysaccharide lyase family protein 8</fullName>
        <ecNumber evidence="13">4.2.2.1</ecNumber>
    </submittedName>
</protein>
<dbReference type="SUPFAM" id="SSF49863">
    <property type="entry name" value="Hyaluronate lyase-like, C-terminal domain"/>
    <property type="match status" value="1"/>
</dbReference>
<dbReference type="GO" id="GO:0005576">
    <property type="term" value="C:extracellular region"/>
    <property type="evidence" value="ECO:0007669"/>
    <property type="project" value="InterPro"/>
</dbReference>
<dbReference type="Gene3D" id="2.70.98.10">
    <property type="match status" value="1"/>
</dbReference>
<dbReference type="InterPro" id="IPR008964">
    <property type="entry name" value="Invasin/intimin_cell_adhesion"/>
</dbReference>
<evidence type="ECO:0000313" key="13">
    <source>
        <dbReference type="EMBL" id="VTQ62125.1"/>
    </source>
</evidence>
<dbReference type="GO" id="GO:0005975">
    <property type="term" value="P:carbohydrate metabolic process"/>
    <property type="evidence" value="ECO:0007669"/>
    <property type="project" value="InterPro"/>
</dbReference>
<evidence type="ECO:0000256" key="10">
    <source>
        <dbReference type="SAM" id="SignalP"/>
    </source>
</evidence>
<keyword evidence="9" id="KW-1133">Transmembrane helix</keyword>
<dbReference type="GO" id="GO:0030340">
    <property type="term" value="F:hyaluronate lyase activity"/>
    <property type="evidence" value="ECO:0007669"/>
    <property type="project" value="UniProtKB-EC"/>
</dbReference>
<dbReference type="InterPro" id="IPR000421">
    <property type="entry name" value="FA58C"/>
</dbReference>
<dbReference type="SUPFAM" id="SSF49785">
    <property type="entry name" value="Galactose-binding domain-like"/>
    <property type="match status" value="1"/>
</dbReference>
<keyword evidence="6 13" id="KW-0456">Lyase</keyword>
<evidence type="ECO:0000256" key="5">
    <source>
        <dbReference type="ARBA" id="ARBA00023088"/>
    </source>
</evidence>
<reference evidence="13 14" key="1">
    <citation type="submission" date="2019-05" db="EMBL/GenBank/DDBJ databases">
        <authorList>
            <consortium name="Pathogen Informatics"/>
        </authorList>
    </citation>
    <scope>NUCLEOTIDE SEQUENCE [LARGE SCALE GENOMIC DNA]</scope>
    <source>
        <strain evidence="13 14">NCTC12204</strain>
    </source>
</reference>
<dbReference type="SUPFAM" id="SSF74650">
    <property type="entry name" value="Galactose mutarotase-like"/>
    <property type="match status" value="1"/>
</dbReference>
<feature type="transmembrane region" description="Helical" evidence="9">
    <location>
        <begin position="1482"/>
        <end position="1501"/>
    </location>
</feature>
<dbReference type="EC" id="4.2.2.1" evidence="13"/>
<dbReference type="InterPro" id="IPR011071">
    <property type="entry name" value="Lyase_8-like_C"/>
</dbReference>
<evidence type="ECO:0000256" key="9">
    <source>
        <dbReference type="SAM" id="Phobius"/>
    </source>
</evidence>
<sequence>MKKAIIFALTGLALVVTSFYSPIVCAEDTEDFLFQKNVTYSGVEGGKQGDNWKYPQFVGEKAVDGDVSTRWSADKTDNQWLTVDIGEEKTIGQVVLHFHVESPEYEVLVSNDNQNYQSIYKEERGSGGKEAKKYIEVANVTARYIKYQQLKMWKHTNGQYYGSSIISMEAYRQARLPDGIKFSIDSAEISEKRSKQLTYILTPTGVQVPEKQIEWSSSDPSIVNVDSQGRMKALKTGEAKVTVRIKNTDLSDTIPVTVIQEKAEYREMREKWKARLLGSKEDHEEFDQDSDVKKYRARIAKDSLELWQTLNKSENRTYLWEKKSSDTLSADYTTQFTNIKKLTLGYYDPSSSLHKNQEVFTQILKAIDFMIETKNYNGTYWSGNWWDWQIGSAQPLTDTLILLHDDLIEKDDAILTKFVEPLNHYAQDPKVQWPSYTATGANLTDISITVLGTAILLENDSRVEAVQSAVPSVLKMVTGGDGLYSDGSLIQHSHFPYNGSYGNELLKGFGRVQTILQGTHWEIKDDNINNLFQVTDKGYLQLMVNGKMPSMVSGRSISRAPGTNPFTSEFESGKETIANLTLVAKFSPEILRKKIDSSIKAWLEHSSYFYDFFENPRDFEALIDLKKIMNEPSITSKEERNLVNVYGSMDRVFQKNESYSLGISMYSSRIGNYEFGNTENKKGWHTADGMVYLYNGDLAQFDEGYWVTIDSYRLPGTTIDTKVLAEGASTGKKSPQSWVGGSNNGKVAAVGMFLDKKNENMDLVAKKSWFLLEDKLINLGSGISGTTNATIETILDNRMMDSSNMQIIQKKTADSTWINLTSTNPLNNLGYIFPNTMSNVDVQKEIRSGKYLDINEYFVNDQSYTKEFVKIIKNHGSNAQNDTYEYLTVAGKTAEEMAEMAQHKSYNVLANTPEIQAIETKDYLMLNAWSGNQQAAFVHVSEPASIIAEKLSNDTYRLSIVNPVQNNKVIEFSIEKEIIEVIEKESEITMDSGAFLFDSKGLKGSSRSITIKVPSEVDKTALEKIVEENQNRNESDYTKESWKVFTKAMELAQAVLTDPKATQAEVDEAVQAVRKAIEQLQEVTKVDKTALEKLVEENQNRNESDYTKESWKVFTKAMELAQAVLTDPKATQAEVDEAVQAVRKAIEQLQEVTKVDKTALEKLVEENQNRNESDYTKESWKVFTKAMELAQAVLTDPKATQAEVDDAVQAVRKAVEQLQEVTKVDKTALEKLVEENQNRNESDYTKESWKVFTKAMELAQAVLTDPKATQAEVDEAVQAVRKAIEQLQEVTKVDKTALKKLVEENQNRVASGYTAESWQVFRKALEAAQAVLADSNTTQAEVDEAIQAVNKAIEQLQEVTKVDKTALKKLVEENQSRVASSYTAESWQVFRKALEAAQAVLADSNTTQAEVELVMNDLVQAIEQLENKETASSSEEDKNINNKAEQGKNTQEGNNEIGKSSISEETGKEGLLPKTGEKNNQVIQKLGYTILLVVFVSLFLLKGRKESKRS</sequence>
<feature type="region of interest" description="Disordered" evidence="8">
    <location>
        <begin position="1427"/>
        <end position="1475"/>
    </location>
</feature>
<keyword evidence="9" id="KW-0472">Membrane</keyword>
<dbReference type="Gene3D" id="1.20.1270.90">
    <property type="entry name" value="AF1782-like"/>
    <property type="match status" value="1"/>
</dbReference>
<keyword evidence="5" id="KW-0572">Peptidoglycan-anchor</keyword>
<feature type="active site" evidence="7">
    <location>
        <position position="555"/>
    </location>
</feature>
<evidence type="ECO:0000256" key="7">
    <source>
        <dbReference type="PIRSR" id="PIRSR638970-1"/>
    </source>
</evidence>
<feature type="compositionally biased region" description="Basic and acidic residues" evidence="8">
    <location>
        <begin position="1427"/>
        <end position="1440"/>
    </location>
</feature>
<feature type="signal peptide" evidence="10">
    <location>
        <begin position="1"/>
        <end position="26"/>
    </location>
</feature>
<dbReference type="Proteomes" id="UP000352698">
    <property type="component" value="Unassembled WGS sequence"/>
</dbReference>
<dbReference type="InterPro" id="IPR008979">
    <property type="entry name" value="Galactose-bd-like_sf"/>
</dbReference>
<dbReference type="Gene3D" id="2.60.40.1080">
    <property type="match status" value="1"/>
</dbReference>
<evidence type="ECO:0000313" key="14">
    <source>
        <dbReference type="Proteomes" id="UP000352698"/>
    </source>
</evidence>
<dbReference type="Pfam" id="PF02884">
    <property type="entry name" value="Lyase_8_C"/>
    <property type="match status" value="1"/>
</dbReference>
<dbReference type="EMBL" id="CABEEP010000001">
    <property type="protein sequence ID" value="VTQ62125.1"/>
    <property type="molecule type" value="Genomic_DNA"/>
</dbReference>
<dbReference type="SUPFAM" id="SSF48230">
    <property type="entry name" value="Chondroitin AC/alginate lyase"/>
    <property type="match status" value="1"/>
</dbReference>
<dbReference type="SMART" id="SM00635">
    <property type="entry name" value="BID_2"/>
    <property type="match status" value="1"/>
</dbReference>
<name>A0A7Z9AT93_ENTHR</name>
<dbReference type="PANTHER" id="PTHR38481:SF1">
    <property type="entry name" value="HYALURONATE LYASE"/>
    <property type="match status" value="1"/>
</dbReference>
<dbReference type="InterPro" id="IPR003159">
    <property type="entry name" value="Lyase_8_central_dom"/>
</dbReference>
<dbReference type="InterPro" id="IPR012970">
    <property type="entry name" value="Lyase_8_alpha_N"/>
</dbReference>
<dbReference type="Pfam" id="PF02278">
    <property type="entry name" value="Lyase_8"/>
    <property type="match status" value="1"/>
</dbReference>
<keyword evidence="2" id="KW-0134">Cell wall</keyword>
<dbReference type="Gene3D" id="2.60.120.260">
    <property type="entry name" value="Galactose-binding domain-like"/>
    <property type="match status" value="1"/>
</dbReference>
<dbReference type="InterPro" id="IPR004103">
    <property type="entry name" value="Lyase_8_C"/>
</dbReference>
<dbReference type="PROSITE" id="PS50022">
    <property type="entry name" value="FA58C_3"/>
    <property type="match status" value="1"/>
</dbReference>
<keyword evidence="4 10" id="KW-0732">Signal</keyword>
<evidence type="ECO:0000259" key="12">
    <source>
        <dbReference type="PROSITE" id="PS50847"/>
    </source>
</evidence>
<feature type="active site" evidence="7">
    <location>
        <position position="501"/>
    </location>
</feature>